<gene>
    <name evidence="3" type="ORF">XM53_14010</name>
</gene>
<protein>
    <recommendedName>
        <fullName evidence="2">DUF1468 domain-containing protein</fullName>
    </recommendedName>
</protein>
<keyword evidence="4" id="KW-1185">Reference proteome</keyword>
<dbReference type="EMBL" id="LAXJ01000016">
    <property type="protein sequence ID" value="KRS11814.1"/>
    <property type="molecule type" value="Genomic_DNA"/>
</dbReference>
<feature type="transmembrane region" description="Helical" evidence="1">
    <location>
        <begin position="83"/>
        <end position="109"/>
    </location>
</feature>
<dbReference type="OrthoDB" id="5186924at2"/>
<dbReference type="Pfam" id="PF07331">
    <property type="entry name" value="TctB"/>
    <property type="match status" value="1"/>
</dbReference>
<dbReference type="AlphaFoldDB" id="A0A0T5NSX3"/>
<accession>A0A0T5NSX3</accession>
<dbReference type="PATRIC" id="fig|1641875.4.peg.603"/>
<dbReference type="Proteomes" id="UP000051295">
    <property type="component" value="Unassembled WGS sequence"/>
</dbReference>
<name>A0A0T5NSX3_9RHOB</name>
<feature type="transmembrane region" description="Helical" evidence="1">
    <location>
        <begin position="9"/>
        <end position="29"/>
    </location>
</feature>
<dbReference type="RefSeq" id="WP_057794355.1">
    <property type="nucleotide sequence ID" value="NZ_LAXJ01000016.1"/>
</dbReference>
<dbReference type="STRING" id="1641875.XM53_14010"/>
<feature type="domain" description="DUF1468" evidence="2">
    <location>
        <begin position="11"/>
        <end position="142"/>
    </location>
</feature>
<evidence type="ECO:0000256" key="1">
    <source>
        <dbReference type="SAM" id="Phobius"/>
    </source>
</evidence>
<organism evidence="3 4">
    <name type="scientific">Roseovarius atlanticus</name>
    <dbReference type="NCBI Taxonomy" id="1641875"/>
    <lineage>
        <taxon>Bacteria</taxon>
        <taxon>Pseudomonadati</taxon>
        <taxon>Pseudomonadota</taxon>
        <taxon>Alphaproteobacteria</taxon>
        <taxon>Rhodobacterales</taxon>
        <taxon>Roseobacteraceae</taxon>
        <taxon>Roseovarius</taxon>
    </lineage>
</organism>
<feature type="transmembrane region" description="Helical" evidence="1">
    <location>
        <begin position="115"/>
        <end position="139"/>
    </location>
</feature>
<comment type="caution">
    <text evidence="3">The sequence shown here is derived from an EMBL/GenBank/DDBJ whole genome shotgun (WGS) entry which is preliminary data.</text>
</comment>
<proteinExistence type="predicted"/>
<dbReference type="InterPro" id="IPR009936">
    <property type="entry name" value="DUF1468"/>
</dbReference>
<evidence type="ECO:0000313" key="3">
    <source>
        <dbReference type="EMBL" id="KRS11814.1"/>
    </source>
</evidence>
<reference evidence="3 4" key="1">
    <citation type="submission" date="2015-04" db="EMBL/GenBank/DDBJ databases">
        <title>The draft genome sequence of Roseovarius sp.R12b.</title>
        <authorList>
            <person name="Li G."/>
            <person name="Lai Q."/>
            <person name="Shao Z."/>
            <person name="Yan P."/>
        </authorList>
    </citation>
    <scope>NUCLEOTIDE SEQUENCE [LARGE SCALE GENOMIC DNA]</scope>
    <source>
        <strain evidence="3 4">R12B</strain>
    </source>
</reference>
<feature type="transmembrane region" description="Helical" evidence="1">
    <location>
        <begin position="41"/>
        <end position="62"/>
    </location>
</feature>
<evidence type="ECO:0000313" key="4">
    <source>
        <dbReference type="Proteomes" id="UP000051295"/>
    </source>
</evidence>
<sequence length="148" mass="15495">MQIGMRKDIGAGLIALAIGIGVCWISLGYRIGTPARMGPGLVPLALGIVLILCGIGAAISGLRSSENARPMRARPMVMVTLSLVVFALTIERLGFVPASALLIVLSGLSESPPKWIALAVLCVVLIPAAYFLFIVLLGIPAPAFAWKF</sequence>
<evidence type="ECO:0000259" key="2">
    <source>
        <dbReference type="Pfam" id="PF07331"/>
    </source>
</evidence>
<keyword evidence="1" id="KW-0472">Membrane</keyword>
<keyword evidence="1" id="KW-1133">Transmembrane helix</keyword>
<keyword evidence="1" id="KW-0812">Transmembrane</keyword>